<comment type="function">
    <text evidence="7">Hydrolyzes fatty acids from S-acylated cysteine residues in proteins with a strong preference for palmitoylated G-alpha proteins over other acyl substrates. Mediates the deacylation of G-alpha proteins such as GPA1 in vivo, but has weak or no activity toward palmitoylated Ras proteins. Has weak lysophospholipase activity in vitro; however such activity may not exist in vivo.</text>
</comment>
<evidence type="ECO:0000256" key="1">
    <source>
        <dbReference type="ARBA" id="ARBA00006499"/>
    </source>
</evidence>
<gene>
    <name evidence="11" type="ORF">M378DRAFT_131679</name>
</gene>
<dbReference type="HOGENOM" id="CLU_049413_3_0_1"/>
<dbReference type="InterPro" id="IPR003140">
    <property type="entry name" value="PLipase/COase/thioEstase"/>
</dbReference>
<comment type="similarity">
    <text evidence="1">Belongs to the AB hydrolase superfamily. AB hydrolase 2 family.</text>
</comment>
<dbReference type="FunCoup" id="A0A0C2SYF8">
    <property type="interactions" value="399"/>
</dbReference>
<accession>A0A0C2SYF8</accession>
<evidence type="ECO:0000259" key="10">
    <source>
        <dbReference type="Pfam" id="PF02230"/>
    </source>
</evidence>
<evidence type="ECO:0000256" key="6">
    <source>
        <dbReference type="ARBA" id="ARBA00022832"/>
    </source>
</evidence>
<dbReference type="GO" id="GO:0006631">
    <property type="term" value="P:fatty acid metabolic process"/>
    <property type="evidence" value="ECO:0007669"/>
    <property type="project" value="UniProtKB-KW"/>
</dbReference>
<evidence type="ECO:0000256" key="7">
    <source>
        <dbReference type="ARBA" id="ARBA00029392"/>
    </source>
</evidence>
<dbReference type="OrthoDB" id="2418081at2759"/>
<keyword evidence="6" id="KW-0276">Fatty acid metabolism</keyword>
<dbReference type="InParanoid" id="A0A0C2SYF8"/>
<dbReference type="GO" id="GO:0008474">
    <property type="term" value="F:palmitoyl-(protein) hydrolase activity"/>
    <property type="evidence" value="ECO:0007669"/>
    <property type="project" value="UniProtKB-EC"/>
</dbReference>
<keyword evidence="6" id="KW-0443">Lipid metabolism</keyword>
<dbReference type="Proteomes" id="UP000054549">
    <property type="component" value="Unassembled WGS sequence"/>
</dbReference>
<name>A0A0C2SYF8_AMAMK</name>
<dbReference type="EMBL" id="KN818320">
    <property type="protein sequence ID" value="KIL59184.1"/>
    <property type="molecule type" value="Genomic_DNA"/>
</dbReference>
<dbReference type="AlphaFoldDB" id="A0A0C2SYF8"/>
<dbReference type="GO" id="GO:0005737">
    <property type="term" value="C:cytoplasm"/>
    <property type="evidence" value="ECO:0007669"/>
    <property type="project" value="TreeGrafter"/>
</dbReference>
<evidence type="ECO:0000256" key="8">
    <source>
        <dbReference type="ARBA" id="ARBA00031195"/>
    </source>
</evidence>
<comment type="catalytic activity">
    <reaction evidence="9">
        <text>S-hexadecanoyl-L-cysteinyl-[protein] + H2O = L-cysteinyl-[protein] + hexadecanoate + H(+)</text>
        <dbReference type="Rhea" id="RHEA:19233"/>
        <dbReference type="Rhea" id="RHEA-COMP:10131"/>
        <dbReference type="Rhea" id="RHEA-COMP:11032"/>
        <dbReference type="ChEBI" id="CHEBI:7896"/>
        <dbReference type="ChEBI" id="CHEBI:15377"/>
        <dbReference type="ChEBI" id="CHEBI:15378"/>
        <dbReference type="ChEBI" id="CHEBI:29950"/>
        <dbReference type="ChEBI" id="CHEBI:74151"/>
        <dbReference type="EC" id="3.1.2.22"/>
    </reaction>
</comment>
<organism evidence="11 12">
    <name type="scientific">Amanita muscaria (strain Koide BX008)</name>
    <dbReference type="NCBI Taxonomy" id="946122"/>
    <lineage>
        <taxon>Eukaryota</taxon>
        <taxon>Fungi</taxon>
        <taxon>Dikarya</taxon>
        <taxon>Basidiomycota</taxon>
        <taxon>Agaricomycotina</taxon>
        <taxon>Agaricomycetes</taxon>
        <taxon>Agaricomycetidae</taxon>
        <taxon>Agaricales</taxon>
        <taxon>Pluteineae</taxon>
        <taxon>Amanitaceae</taxon>
        <taxon>Amanita</taxon>
    </lineage>
</organism>
<evidence type="ECO:0000256" key="3">
    <source>
        <dbReference type="ARBA" id="ARBA00014923"/>
    </source>
</evidence>
<protein>
    <recommendedName>
        <fullName evidence="3">Acyl-protein thioesterase 1</fullName>
        <ecNumber evidence="2">3.1.2.22</ecNumber>
    </recommendedName>
    <alternativeName>
        <fullName evidence="8">Palmitoyl-protein hydrolase</fullName>
    </alternativeName>
</protein>
<dbReference type="PANTHER" id="PTHR10655:SF17">
    <property type="entry name" value="LYSOPHOSPHOLIPASE-LIKE PROTEIN 1"/>
    <property type="match status" value="1"/>
</dbReference>
<sequence length="247" mass="27003">MAPIAKALKYLTVPAIDKHTATIIFAHGLGDTGQGWEPVAKMLNRDPSLNHVKWILPHSPQKQITANMGMSMPAWCNARAYEVTYGRRMLSSVQSLNDLISAEVEAGIEPHRIVIGGFSQGGALSLLTGLTSGRKLAGVVVLSGWLPIHKKFKSMLSEHTSSTPVFWGHGTKDPLVTHKMGKDSEAYLLANCGVQTAKDDKVNGIVFKSYQGMQHSACEEELQDLASWLRVIVPKEKSAYQKQEGQL</sequence>
<dbReference type="InterPro" id="IPR050565">
    <property type="entry name" value="LYPA1-2/EST-like"/>
</dbReference>
<evidence type="ECO:0000256" key="2">
    <source>
        <dbReference type="ARBA" id="ARBA00012423"/>
    </source>
</evidence>
<evidence type="ECO:0000313" key="11">
    <source>
        <dbReference type="EMBL" id="KIL59184.1"/>
    </source>
</evidence>
<dbReference type="GO" id="GO:0052689">
    <property type="term" value="F:carboxylic ester hydrolase activity"/>
    <property type="evidence" value="ECO:0007669"/>
    <property type="project" value="UniProtKB-KW"/>
</dbReference>
<evidence type="ECO:0000313" key="12">
    <source>
        <dbReference type="Proteomes" id="UP000054549"/>
    </source>
</evidence>
<feature type="domain" description="Phospholipase/carboxylesterase/thioesterase" evidence="10">
    <location>
        <begin position="13"/>
        <end position="231"/>
    </location>
</feature>
<evidence type="ECO:0000256" key="5">
    <source>
        <dbReference type="ARBA" id="ARBA00022801"/>
    </source>
</evidence>
<keyword evidence="4" id="KW-0719">Serine esterase</keyword>
<reference evidence="11 12" key="1">
    <citation type="submission" date="2014-04" db="EMBL/GenBank/DDBJ databases">
        <title>Evolutionary Origins and Diversification of the Mycorrhizal Mutualists.</title>
        <authorList>
            <consortium name="DOE Joint Genome Institute"/>
            <consortium name="Mycorrhizal Genomics Consortium"/>
            <person name="Kohler A."/>
            <person name="Kuo A."/>
            <person name="Nagy L.G."/>
            <person name="Floudas D."/>
            <person name="Copeland A."/>
            <person name="Barry K.W."/>
            <person name="Cichocki N."/>
            <person name="Veneault-Fourrey C."/>
            <person name="LaButti K."/>
            <person name="Lindquist E.A."/>
            <person name="Lipzen A."/>
            <person name="Lundell T."/>
            <person name="Morin E."/>
            <person name="Murat C."/>
            <person name="Riley R."/>
            <person name="Ohm R."/>
            <person name="Sun H."/>
            <person name="Tunlid A."/>
            <person name="Henrissat B."/>
            <person name="Grigoriev I.V."/>
            <person name="Hibbett D.S."/>
            <person name="Martin F."/>
        </authorList>
    </citation>
    <scope>NUCLEOTIDE SEQUENCE [LARGE SCALE GENOMIC DNA]</scope>
    <source>
        <strain evidence="11 12">Koide BX008</strain>
    </source>
</reference>
<dbReference type="Pfam" id="PF02230">
    <property type="entry name" value="Abhydrolase_2"/>
    <property type="match status" value="1"/>
</dbReference>
<proteinExistence type="inferred from homology"/>
<dbReference type="InterPro" id="IPR029058">
    <property type="entry name" value="AB_hydrolase_fold"/>
</dbReference>
<keyword evidence="5" id="KW-0378">Hydrolase</keyword>
<evidence type="ECO:0000256" key="4">
    <source>
        <dbReference type="ARBA" id="ARBA00022487"/>
    </source>
</evidence>
<dbReference type="PANTHER" id="PTHR10655">
    <property type="entry name" value="LYSOPHOSPHOLIPASE-RELATED"/>
    <property type="match status" value="1"/>
</dbReference>
<keyword evidence="12" id="KW-1185">Reference proteome</keyword>
<evidence type="ECO:0000256" key="9">
    <source>
        <dbReference type="ARBA" id="ARBA00047337"/>
    </source>
</evidence>
<dbReference type="STRING" id="946122.A0A0C2SYF8"/>
<dbReference type="SUPFAM" id="SSF53474">
    <property type="entry name" value="alpha/beta-Hydrolases"/>
    <property type="match status" value="1"/>
</dbReference>
<dbReference type="Gene3D" id="3.40.50.1820">
    <property type="entry name" value="alpha/beta hydrolase"/>
    <property type="match status" value="1"/>
</dbReference>
<dbReference type="EC" id="3.1.2.22" evidence="2"/>